<dbReference type="AlphaFoldDB" id="A0A915HIZ5"/>
<sequence>MVAERYAPNKRSKTLKIIINFHKYCLKSIYTKAGRVITMSFAALGRMCVIALKTITSFRLSITFSHYAQLQAKIRQPEVYKDWSEAAIQMVCDGASIIDHAVLSTAAVAAALLALLPRAFTSTLLKDGDKVVDEQVFMAIGLRKVKDAGAAEVLDEAVLIAAT</sequence>
<evidence type="ECO:0000313" key="1">
    <source>
        <dbReference type="Proteomes" id="UP000887565"/>
    </source>
</evidence>
<accession>A0A915HIZ5</accession>
<name>A0A915HIZ5_ROMCU</name>
<proteinExistence type="predicted"/>
<evidence type="ECO:0000313" key="2">
    <source>
        <dbReference type="WBParaSite" id="nRc.2.0.1.t01560-RA"/>
    </source>
</evidence>
<reference evidence="2" key="1">
    <citation type="submission" date="2022-11" db="UniProtKB">
        <authorList>
            <consortium name="WormBaseParasite"/>
        </authorList>
    </citation>
    <scope>IDENTIFICATION</scope>
</reference>
<dbReference type="WBParaSite" id="nRc.2.0.1.t01560-RA">
    <property type="protein sequence ID" value="nRc.2.0.1.t01560-RA"/>
    <property type="gene ID" value="nRc.2.0.1.g01560"/>
</dbReference>
<protein>
    <submittedName>
        <fullName evidence="2">Uncharacterized protein</fullName>
    </submittedName>
</protein>
<dbReference type="Proteomes" id="UP000887565">
    <property type="component" value="Unplaced"/>
</dbReference>
<keyword evidence="1" id="KW-1185">Reference proteome</keyword>
<organism evidence="1 2">
    <name type="scientific">Romanomermis culicivorax</name>
    <name type="common">Nematode worm</name>
    <dbReference type="NCBI Taxonomy" id="13658"/>
    <lineage>
        <taxon>Eukaryota</taxon>
        <taxon>Metazoa</taxon>
        <taxon>Ecdysozoa</taxon>
        <taxon>Nematoda</taxon>
        <taxon>Enoplea</taxon>
        <taxon>Dorylaimia</taxon>
        <taxon>Mermithida</taxon>
        <taxon>Mermithoidea</taxon>
        <taxon>Mermithidae</taxon>
        <taxon>Romanomermis</taxon>
    </lineage>
</organism>